<sequence length="46" mass="4906">MTECSQKELAQIVGGGGSRPNVVQGQSDKIEIGRPGFVKRPPLARI</sequence>
<dbReference type="KEGG" id="svf:NCTC3166_00327"/>
<name>A0A3S4LQL2_9STRE</name>
<evidence type="ECO:0000313" key="2">
    <source>
        <dbReference type="Proteomes" id="UP000270025"/>
    </source>
</evidence>
<reference evidence="1 2" key="1">
    <citation type="submission" date="2018-12" db="EMBL/GenBank/DDBJ databases">
        <authorList>
            <consortium name="Pathogen Informatics"/>
        </authorList>
    </citation>
    <scope>NUCLEOTIDE SEQUENCE [LARGE SCALE GENOMIC DNA]</scope>
    <source>
        <strain evidence="1 2">NCTC3166</strain>
    </source>
</reference>
<dbReference type="InterPro" id="IPR010133">
    <property type="entry name" value="Bacteriocin_signal_seq"/>
</dbReference>
<evidence type="ECO:0000313" key="1">
    <source>
        <dbReference type="EMBL" id="VED66541.1"/>
    </source>
</evidence>
<dbReference type="NCBIfam" id="TIGR01847">
    <property type="entry name" value="bacteriocin_sig"/>
    <property type="match status" value="1"/>
</dbReference>
<dbReference type="EMBL" id="LR134266">
    <property type="protein sequence ID" value="VED66541.1"/>
    <property type="molecule type" value="Genomic_DNA"/>
</dbReference>
<dbReference type="Proteomes" id="UP000270025">
    <property type="component" value="Chromosome"/>
</dbReference>
<organism evidence="1 2">
    <name type="scientific">Streptococcus viridans</name>
    <dbReference type="NCBI Taxonomy" id="78535"/>
    <lineage>
        <taxon>Bacteria</taxon>
        <taxon>Bacillati</taxon>
        <taxon>Bacillota</taxon>
        <taxon>Bacilli</taxon>
        <taxon>Lactobacillales</taxon>
        <taxon>Streptococcaceae</taxon>
        <taxon>Streptococcus</taxon>
    </lineage>
</organism>
<dbReference type="RefSeq" id="WP_006595056.1">
    <property type="nucleotide sequence ID" value="NZ_LR134266.1"/>
</dbReference>
<evidence type="ECO:0008006" key="3">
    <source>
        <dbReference type="Google" id="ProtNLM"/>
    </source>
</evidence>
<proteinExistence type="predicted"/>
<keyword evidence="2" id="KW-1185">Reference proteome</keyword>
<dbReference type="GeneID" id="93921066"/>
<gene>
    <name evidence="1" type="ORF">NCTC3166_00327</name>
</gene>
<protein>
    <recommendedName>
        <fullName evidence="3">Bacteriocin</fullName>
    </recommendedName>
</protein>
<accession>A0A3S4LQL2</accession>
<dbReference type="AlphaFoldDB" id="A0A3S4LQL2"/>